<evidence type="ECO:0000313" key="5">
    <source>
        <dbReference type="EMBL" id="MDI9233098.1"/>
    </source>
</evidence>
<keyword evidence="5" id="KW-0378">Hydrolase</keyword>
<dbReference type="Pfam" id="PF01420">
    <property type="entry name" value="Methylase_S"/>
    <property type="match status" value="1"/>
</dbReference>
<sequence length="585" mass="64889">MSAELTAQEPSAKYLVNLQPPLVRHFDLIAQAPGGVARLRELILTLAVQGKLVPQDPSDEPASELLEKIRVEKDRLIAEGKIKRDKPFAEITDEEKPFELPTNWSWCKGREIFNVIRGVTYQKTDARETFVEEHLPLLRANNIQATINLDGLVYVPRHLVSDDQCLRKGDYLVCLASGSKKLVGKAAPFTSDVACTFGAFCGVIRPLSDMGFLAIYLSSPLYRDTVSAASAGIGINNLKGTSLLGLDIPLPPLAEQSRIVTRVEELMQLCDALEASGQLEAQQHAQLVGTLLGTLTQSETPEALADNWQRIATHFDVLLDRPEAVDALEQTILQLAVRGLLVPQDPTDEPASVLLQKIRTEKDHLIAQGKIKRDKPLPPITDEEKSFELPRGWEWVRLCDLMPEFQNGASSRGDSGGQLITVLRLADIKKRRISLMDTRQIPIASHDIAKYRLEEGDILITRVNGSAEIVGQFNLCDRPVDAIYCDHFIRMRIDRQWIAPDFCALLGESPIVRESIQSLFITTAGQKTVNQGHIGSLQFPLPPLAEQFRIVTCVNELRSLCADLRAQLESVQLAQTQLTKTLVVS</sequence>
<dbReference type="EC" id="3.1.21.-" evidence="5"/>
<keyword evidence="5" id="KW-0255">Endonuclease</keyword>
<dbReference type="PANTHER" id="PTHR43140">
    <property type="entry name" value="TYPE-1 RESTRICTION ENZYME ECOKI SPECIFICITY PROTEIN"/>
    <property type="match status" value="1"/>
</dbReference>
<accession>A0ABT6X4R3</accession>
<dbReference type="InterPro" id="IPR044946">
    <property type="entry name" value="Restrct_endonuc_typeI_TRD_sf"/>
</dbReference>
<dbReference type="InterPro" id="IPR051212">
    <property type="entry name" value="Type-I_RE_S_subunit"/>
</dbReference>
<evidence type="ECO:0000313" key="6">
    <source>
        <dbReference type="Proteomes" id="UP001431902"/>
    </source>
</evidence>
<keyword evidence="6" id="KW-1185">Reference proteome</keyword>
<comment type="similarity">
    <text evidence="1">Belongs to the type-I restriction system S methylase family.</text>
</comment>
<protein>
    <submittedName>
        <fullName evidence="5">Restriction endonuclease subunit S</fullName>
        <ecNumber evidence="5">3.1.21.-</ecNumber>
    </submittedName>
</protein>
<keyword evidence="5" id="KW-0540">Nuclease</keyword>
<evidence type="ECO:0000256" key="2">
    <source>
        <dbReference type="ARBA" id="ARBA00022747"/>
    </source>
</evidence>
<dbReference type="InterPro" id="IPR000055">
    <property type="entry name" value="Restrct_endonuc_typeI_TRD"/>
</dbReference>
<evidence type="ECO:0000259" key="4">
    <source>
        <dbReference type="Pfam" id="PF01420"/>
    </source>
</evidence>
<evidence type="ECO:0000256" key="3">
    <source>
        <dbReference type="ARBA" id="ARBA00023125"/>
    </source>
</evidence>
<dbReference type="RefSeq" id="WP_283223487.1">
    <property type="nucleotide sequence ID" value="NZ_JASGBH010000002.1"/>
</dbReference>
<name>A0ABT6X4R3_9BURK</name>
<keyword evidence="3" id="KW-0238">DNA-binding</keyword>
<gene>
    <name evidence="5" type="ORF">QLQ16_04520</name>
</gene>
<dbReference type="Proteomes" id="UP001431902">
    <property type="component" value="Unassembled WGS sequence"/>
</dbReference>
<reference evidence="5" key="1">
    <citation type="submission" date="2023-05" db="EMBL/GenBank/DDBJ databases">
        <title>Limnohabitans sp. strain HM2-2 Genome sequencing and assembly.</title>
        <authorList>
            <person name="Jung Y."/>
        </authorList>
    </citation>
    <scope>NUCLEOTIDE SEQUENCE</scope>
    <source>
        <strain evidence="5">HM2-2</strain>
    </source>
</reference>
<feature type="domain" description="Type I restriction modification DNA specificity" evidence="4">
    <location>
        <begin position="104"/>
        <end position="277"/>
    </location>
</feature>
<dbReference type="GO" id="GO:0016787">
    <property type="term" value="F:hydrolase activity"/>
    <property type="evidence" value="ECO:0007669"/>
    <property type="project" value="UniProtKB-KW"/>
</dbReference>
<comment type="caution">
    <text evidence="5">The sequence shown here is derived from an EMBL/GenBank/DDBJ whole genome shotgun (WGS) entry which is preliminary data.</text>
</comment>
<proteinExistence type="inferred from homology"/>
<dbReference type="EMBL" id="JASGBH010000002">
    <property type="protein sequence ID" value="MDI9233098.1"/>
    <property type="molecule type" value="Genomic_DNA"/>
</dbReference>
<dbReference type="GO" id="GO:0004519">
    <property type="term" value="F:endonuclease activity"/>
    <property type="evidence" value="ECO:0007669"/>
    <property type="project" value="UniProtKB-KW"/>
</dbReference>
<dbReference type="CDD" id="cd17252">
    <property type="entry name" value="RMtype1_S_EcoKI-TRD1-CR1_like"/>
    <property type="match status" value="1"/>
</dbReference>
<dbReference type="SUPFAM" id="SSF116734">
    <property type="entry name" value="DNA methylase specificity domain"/>
    <property type="match status" value="2"/>
</dbReference>
<dbReference type="CDD" id="cd17523">
    <property type="entry name" value="RMtype1_S_StySPI-TRD2-CR2_like"/>
    <property type="match status" value="1"/>
</dbReference>
<keyword evidence="2" id="KW-0680">Restriction system</keyword>
<dbReference type="Gene3D" id="3.90.220.20">
    <property type="entry name" value="DNA methylase specificity domains"/>
    <property type="match status" value="2"/>
</dbReference>
<dbReference type="PANTHER" id="PTHR43140:SF1">
    <property type="entry name" value="TYPE I RESTRICTION ENZYME ECOKI SPECIFICITY SUBUNIT"/>
    <property type="match status" value="1"/>
</dbReference>
<evidence type="ECO:0000256" key="1">
    <source>
        <dbReference type="ARBA" id="ARBA00010923"/>
    </source>
</evidence>
<organism evidence="5 6">
    <name type="scientific">Limnohabitans lacus</name>
    <dbReference type="NCBI Taxonomy" id="3045173"/>
    <lineage>
        <taxon>Bacteria</taxon>
        <taxon>Pseudomonadati</taxon>
        <taxon>Pseudomonadota</taxon>
        <taxon>Betaproteobacteria</taxon>
        <taxon>Burkholderiales</taxon>
        <taxon>Comamonadaceae</taxon>
        <taxon>Limnohabitans</taxon>
    </lineage>
</organism>